<dbReference type="Proteomes" id="UP000712157">
    <property type="component" value="Unassembled WGS sequence"/>
</dbReference>
<name>A0A949NGY7_9FIRM</name>
<reference evidence="2" key="1">
    <citation type="submission" date="2021-06" db="EMBL/GenBank/DDBJ databases">
        <title>Description of novel taxa of the family Lachnospiraceae.</title>
        <authorList>
            <person name="Chaplin A.V."/>
            <person name="Sokolova S.R."/>
            <person name="Pikina A.P."/>
            <person name="Korzhanova M."/>
            <person name="Belova V."/>
            <person name="Korostin D."/>
            <person name="Efimov B.A."/>
        </authorList>
    </citation>
    <scope>NUCLEOTIDE SEQUENCE</scope>
    <source>
        <strain evidence="2">ASD5720</strain>
    </source>
</reference>
<comment type="caution">
    <text evidence="2">The sequence shown here is derived from an EMBL/GenBank/DDBJ whole genome shotgun (WGS) entry which is preliminary data.</text>
</comment>
<gene>
    <name evidence="2" type="ORF">KTH89_23955</name>
</gene>
<dbReference type="RefSeq" id="WP_238723380.1">
    <property type="nucleotide sequence ID" value="NZ_JAHQCW010000068.1"/>
</dbReference>
<evidence type="ECO:0000313" key="2">
    <source>
        <dbReference type="EMBL" id="MBU9739594.1"/>
    </source>
</evidence>
<dbReference type="SUPFAM" id="SSF81301">
    <property type="entry name" value="Nucleotidyltransferase"/>
    <property type="match status" value="1"/>
</dbReference>
<keyword evidence="3" id="KW-1185">Reference proteome</keyword>
<accession>A0A949NGY7</accession>
<proteinExistence type="predicted"/>
<feature type="domain" description="Polymerase beta nucleotidyltransferase" evidence="1">
    <location>
        <begin position="19"/>
        <end position="104"/>
    </location>
</feature>
<protein>
    <submittedName>
        <fullName evidence="2">Nucleotidyltransferase domain-containing protein</fullName>
    </submittedName>
</protein>
<dbReference type="EMBL" id="JAHQCW010000068">
    <property type="protein sequence ID" value="MBU9739594.1"/>
    <property type="molecule type" value="Genomic_DNA"/>
</dbReference>
<sequence>MNQAVYDELVAGILEILTSSVNKIILYGSVARGTNTDDSDVDIALLMKGKLDAITEDKLSDFIVEMNLKYDRVFSVIDIDIELYQKWMHVLPFYANVEREGIVLWKAA</sequence>
<dbReference type="PANTHER" id="PTHR33933">
    <property type="entry name" value="NUCLEOTIDYLTRANSFERASE"/>
    <property type="match status" value="1"/>
</dbReference>
<dbReference type="PANTHER" id="PTHR33933:SF1">
    <property type="entry name" value="PROTEIN ADENYLYLTRANSFERASE MNTA-RELATED"/>
    <property type="match status" value="1"/>
</dbReference>
<dbReference type="Gene3D" id="3.30.460.10">
    <property type="entry name" value="Beta Polymerase, domain 2"/>
    <property type="match status" value="1"/>
</dbReference>
<evidence type="ECO:0000259" key="1">
    <source>
        <dbReference type="Pfam" id="PF18765"/>
    </source>
</evidence>
<dbReference type="Pfam" id="PF18765">
    <property type="entry name" value="Polbeta"/>
    <property type="match status" value="1"/>
</dbReference>
<organism evidence="2 3">
    <name type="scientific">Diplocloster agilis</name>
    <dbReference type="NCBI Taxonomy" id="2850323"/>
    <lineage>
        <taxon>Bacteria</taxon>
        <taxon>Bacillati</taxon>
        <taxon>Bacillota</taxon>
        <taxon>Clostridia</taxon>
        <taxon>Lachnospirales</taxon>
        <taxon>Lachnospiraceae</taxon>
        <taxon>Diplocloster</taxon>
    </lineage>
</organism>
<dbReference type="InterPro" id="IPR052548">
    <property type="entry name" value="Type_VII_TA_antitoxin"/>
</dbReference>
<dbReference type="InterPro" id="IPR043519">
    <property type="entry name" value="NT_sf"/>
</dbReference>
<dbReference type="CDD" id="cd05403">
    <property type="entry name" value="NT_KNTase_like"/>
    <property type="match status" value="1"/>
</dbReference>
<dbReference type="InterPro" id="IPR041633">
    <property type="entry name" value="Polbeta"/>
</dbReference>
<evidence type="ECO:0000313" key="3">
    <source>
        <dbReference type="Proteomes" id="UP000712157"/>
    </source>
</evidence>
<dbReference type="AlphaFoldDB" id="A0A949NGY7"/>